<sequence>MRWLRADGTDVTVPLPDGPRHSEARGVVNLPDGRFLVTGMLDGPGTHSADGDPSLLRANGFLVERVLK</sequence>
<evidence type="ECO:0000313" key="2">
    <source>
        <dbReference type="EMBL" id="AKU96104.1"/>
    </source>
</evidence>
<feature type="region of interest" description="Disordered" evidence="1">
    <location>
        <begin position="1"/>
        <end position="26"/>
    </location>
</feature>
<gene>
    <name evidence="2" type="ORF">AKJ09_02768</name>
</gene>
<organism evidence="2 3">
    <name type="scientific">Labilithrix luteola</name>
    <dbReference type="NCBI Taxonomy" id="1391654"/>
    <lineage>
        <taxon>Bacteria</taxon>
        <taxon>Pseudomonadati</taxon>
        <taxon>Myxococcota</taxon>
        <taxon>Polyangia</taxon>
        <taxon>Polyangiales</taxon>
        <taxon>Labilitrichaceae</taxon>
        <taxon>Labilithrix</taxon>
    </lineage>
</organism>
<dbReference type="STRING" id="1391654.AKJ09_02768"/>
<evidence type="ECO:0000313" key="3">
    <source>
        <dbReference type="Proteomes" id="UP000064967"/>
    </source>
</evidence>
<accession>A0A0K1PSK2</accession>
<dbReference type="AlphaFoldDB" id="A0A0K1PSK2"/>
<evidence type="ECO:0000256" key="1">
    <source>
        <dbReference type="SAM" id="MobiDB-lite"/>
    </source>
</evidence>
<reference evidence="2 3" key="1">
    <citation type="submission" date="2015-08" db="EMBL/GenBank/DDBJ databases">
        <authorList>
            <person name="Babu N.S."/>
            <person name="Beckwith C.J."/>
            <person name="Beseler K.G."/>
            <person name="Brison A."/>
            <person name="Carone J.V."/>
            <person name="Caskin T.P."/>
            <person name="Diamond M."/>
            <person name="Durham M.E."/>
            <person name="Foxe J.M."/>
            <person name="Go M."/>
            <person name="Henderson B.A."/>
            <person name="Jones I.B."/>
            <person name="McGettigan J.A."/>
            <person name="Micheletti S.J."/>
            <person name="Nasrallah M.E."/>
            <person name="Ortiz D."/>
            <person name="Piller C.R."/>
            <person name="Privatt S.R."/>
            <person name="Schneider S.L."/>
            <person name="Sharp S."/>
            <person name="Smith T.C."/>
            <person name="Stanton J.D."/>
            <person name="Ullery H.E."/>
            <person name="Wilson R.J."/>
            <person name="Serrano M.G."/>
            <person name="Buck G."/>
            <person name="Lee V."/>
            <person name="Wang Y."/>
            <person name="Carvalho R."/>
            <person name="Voegtly L."/>
            <person name="Shi R."/>
            <person name="Duckworth R."/>
            <person name="Johnson A."/>
            <person name="Loviza R."/>
            <person name="Walstead R."/>
            <person name="Shah Z."/>
            <person name="Kiflezghi M."/>
            <person name="Wade K."/>
            <person name="Ball S.L."/>
            <person name="Bradley K.W."/>
            <person name="Asai D.J."/>
            <person name="Bowman C.A."/>
            <person name="Russell D.A."/>
            <person name="Pope W.H."/>
            <person name="Jacobs-Sera D."/>
            <person name="Hendrix R.W."/>
            <person name="Hatfull G.F."/>
        </authorList>
    </citation>
    <scope>NUCLEOTIDE SEQUENCE [LARGE SCALE GENOMIC DNA]</scope>
    <source>
        <strain evidence="2 3">DSM 27648</strain>
    </source>
</reference>
<dbReference type="KEGG" id="llu:AKJ09_02768"/>
<protein>
    <submittedName>
        <fullName evidence="2">Uncharacterized protein</fullName>
    </submittedName>
</protein>
<dbReference type="Proteomes" id="UP000064967">
    <property type="component" value="Chromosome"/>
</dbReference>
<name>A0A0K1PSK2_9BACT</name>
<proteinExistence type="predicted"/>
<keyword evidence="3" id="KW-1185">Reference proteome</keyword>
<dbReference type="RefSeq" id="WP_146647445.1">
    <property type="nucleotide sequence ID" value="NZ_CP012333.1"/>
</dbReference>
<dbReference type="OrthoDB" id="5526152at2"/>
<dbReference type="EMBL" id="CP012333">
    <property type="protein sequence ID" value="AKU96104.1"/>
    <property type="molecule type" value="Genomic_DNA"/>
</dbReference>